<dbReference type="PANTHER" id="PTHR12277:SF79">
    <property type="entry name" value="XAA-PRO DIPEPTIDYL-PEPTIDASE-RELATED"/>
    <property type="match status" value="1"/>
</dbReference>
<accession>A0A5R9A3H4</accession>
<dbReference type="PANTHER" id="PTHR12277">
    <property type="entry name" value="ALPHA/BETA HYDROLASE DOMAIN-CONTAINING PROTEIN"/>
    <property type="match status" value="1"/>
</dbReference>
<dbReference type="SUPFAM" id="SSF53474">
    <property type="entry name" value="alpha/beta-Hydrolases"/>
    <property type="match status" value="1"/>
</dbReference>
<dbReference type="InterPro" id="IPR029058">
    <property type="entry name" value="AB_hydrolase_fold"/>
</dbReference>
<dbReference type="OrthoDB" id="8111537at2"/>
<dbReference type="Proteomes" id="UP000306544">
    <property type="component" value="Unassembled WGS sequence"/>
</dbReference>
<evidence type="ECO:0000259" key="1">
    <source>
        <dbReference type="Pfam" id="PF00561"/>
    </source>
</evidence>
<dbReference type="InterPro" id="IPR000073">
    <property type="entry name" value="AB_hydrolase_1"/>
</dbReference>
<dbReference type="Pfam" id="PF00561">
    <property type="entry name" value="Abhydrolase_1"/>
    <property type="match status" value="1"/>
</dbReference>
<comment type="caution">
    <text evidence="2">The sequence shown here is derived from an EMBL/GenBank/DDBJ whole genome shotgun (WGS) entry which is preliminary data.</text>
</comment>
<evidence type="ECO:0000313" key="2">
    <source>
        <dbReference type="EMBL" id="TLP73172.1"/>
    </source>
</evidence>
<reference evidence="2 3" key="1">
    <citation type="submission" date="2019-05" db="EMBL/GenBank/DDBJ databases">
        <title>Nesterenkonia sp. GY239, isolated from the Southern Atlantic Ocean.</title>
        <authorList>
            <person name="Zhang G."/>
        </authorList>
    </citation>
    <scope>NUCLEOTIDE SEQUENCE [LARGE SCALE GENOMIC DNA]</scope>
    <source>
        <strain evidence="2 3">GY239</strain>
    </source>
</reference>
<dbReference type="AlphaFoldDB" id="A0A5R9A3H4"/>
<evidence type="ECO:0000313" key="3">
    <source>
        <dbReference type="Proteomes" id="UP000306544"/>
    </source>
</evidence>
<keyword evidence="3" id="KW-1185">Reference proteome</keyword>
<protein>
    <submittedName>
        <fullName evidence="2">Lysophospholipase</fullName>
    </submittedName>
</protein>
<dbReference type="GO" id="GO:0003824">
    <property type="term" value="F:catalytic activity"/>
    <property type="evidence" value="ECO:0007669"/>
    <property type="project" value="UniProtKB-ARBA"/>
</dbReference>
<dbReference type="Gene3D" id="3.40.50.1820">
    <property type="entry name" value="alpha/beta hydrolase"/>
    <property type="match status" value="1"/>
</dbReference>
<name>A0A5R9A3H4_9MICC</name>
<dbReference type="EMBL" id="VAWA01000015">
    <property type="protein sequence ID" value="TLP73172.1"/>
    <property type="molecule type" value="Genomic_DNA"/>
</dbReference>
<organism evidence="2 3">
    <name type="scientific">Nesterenkonia sphaerica</name>
    <dbReference type="NCBI Taxonomy" id="1804988"/>
    <lineage>
        <taxon>Bacteria</taxon>
        <taxon>Bacillati</taxon>
        <taxon>Actinomycetota</taxon>
        <taxon>Actinomycetes</taxon>
        <taxon>Micrococcales</taxon>
        <taxon>Micrococcaceae</taxon>
        <taxon>Nesterenkonia</taxon>
    </lineage>
</organism>
<gene>
    <name evidence="2" type="ORF">FEF27_10505</name>
</gene>
<sequence>MRSRRTVGEVRGCGRIMQAQLTRREAEPTPWVRSALLGAGTGLAVGTALAGLMSSASAYLARMVVVPVHDASERVEVLAVIEDSDGLQVILPATKETTVPGWYGLHFNRGAAVAQIGQITALERRTVTRRVLGVHGGDLRRTRTGSFSSTLYRSPAEAGFDYTDVTLRLPVGDAPAWYVPHGNPAGPLAEKKVWAIMVHGRTSTRAEGIKGLPVARALGADALLVSHRNDGEAPAGPDGRYGLGGTEWEDVEVAVRYALDHGAEDVILFGWSMGGAVALQVADRSPLTTRIRSLVLTGPVIDWMDVLSHQARSRRVPQPVGRLAQWLLSNEAGRKVTGLASPVDLKALNWIARADQLHTRTLILHSVDDAVVPYQPSRELAERNELVSFVPFEKAGHVRERNYDPDRWDSAVYEWLTDLFSEPLPGASG</sequence>
<feature type="domain" description="AB hydrolase-1" evidence="1">
    <location>
        <begin position="196"/>
        <end position="312"/>
    </location>
</feature>
<proteinExistence type="predicted"/>